<dbReference type="AlphaFoldDB" id="A0A7Z0E6K4"/>
<accession>A0A7Z0E6K4</accession>
<keyword evidence="3" id="KW-1185">Reference proteome</keyword>
<sequence length="539" mass="60638">MSDSQHHNEEEQAKIRTSRALAALTIAANAQISVEDACASVVDESGDEGLDAIGITLARGEIYVVQAKASSGSPSPTEVLKFNQGIRYLLDWDWDSLGGKTQKRRGEIEAASEDDVKVIAIFSHFGAQKTDEAATKLSDKLLSEVNSSGNILDFQYQGLRENHDNRNIASGLGLPDYDLVFERWITMNDYRSEIMGVVTGDQLARMVDSFNERLFDKNIRAVLKATDTNKILDATLERSPQDFWYYNNGITIVSNSISCARTSPRTADETFKLQGLSVVNGAQTCGALGRALRENAPLEDVRVTVRVMSKEGHSEDFTKKVTRYTNTQNQVTNREFVSLDPYQQELSESLLSEQIQYSFRTGQTLDYDEHAFAFDLEEATRALACLTGVDNATRAKREIGRMWSDITANPYRELFPRNLHPATMYNAVQFRRVFDERYMASSRWMDTRSGGIIKNSTYMACALFMQKARNEKLDFSDIDLDVESWVSSKGADIYGLAAIVVELHENENPGGFPMSFFKNRQKIEEFARKVRTRFQETGS</sequence>
<evidence type="ECO:0000313" key="3">
    <source>
        <dbReference type="Proteomes" id="UP000560069"/>
    </source>
</evidence>
<gene>
    <name evidence="2" type="ORF">HNR11_000521</name>
</gene>
<evidence type="ECO:0000313" key="2">
    <source>
        <dbReference type="EMBL" id="NYJ15987.1"/>
    </source>
</evidence>
<evidence type="ECO:0000259" key="1">
    <source>
        <dbReference type="Pfam" id="PF10592"/>
    </source>
</evidence>
<dbReference type="EMBL" id="JACCFQ010000001">
    <property type="protein sequence ID" value="NYJ15987.1"/>
    <property type="molecule type" value="Genomic_DNA"/>
</dbReference>
<reference evidence="2 3" key="1">
    <citation type="submission" date="2020-07" db="EMBL/GenBank/DDBJ databases">
        <title>Sequencing the genomes of 1000 actinobacteria strains.</title>
        <authorList>
            <person name="Klenk H.-P."/>
        </authorList>
    </citation>
    <scope>NUCLEOTIDE SEQUENCE [LARGE SCALE GENOMIC DNA]</scope>
    <source>
        <strain evidence="2 3">DSM 15664</strain>
    </source>
</reference>
<name>A0A7Z0E6K4_9MICC</name>
<dbReference type="Proteomes" id="UP000560069">
    <property type="component" value="Unassembled WGS sequence"/>
</dbReference>
<comment type="caution">
    <text evidence="2">The sequence shown here is derived from an EMBL/GenBank/DDBJ whole genome shotgun (WGS) entry which is preliminary data.</text>
</comment>
<organism evidence="2 3">
    <name type="scientific">Nesterenkonia sandarakina</name>
    <dbReference type="NCBI Taxonomy" id="272918"/>
    <lineage>
        <taxon>Bacteria</taxon>
        <taxon>Bacillati</taxon>
        <taxon>Actinomycetota</taxon>
        <taxon>Actinomycetes</taxon>
        <taxon>Micrococcales</taxon>
        <taxon>Micrococcaceae</taxon>
        <taxon>Nesterenkonia</taxon>
    </lineage>
</organism>
<proteinExistence type="predicted"/>
<dbReference type="Pfam" id="PF10592">
    <property type="entry name" value="AIPR"/>
    <property type="match status" value="1"/>
</dbReference>
<dbReference type="InterPro" id="IPR018891">
    <property type="entry name" value="AIPR_C"/>
</dbReference>
<dbReference type="RefSeq" id="WP_246310295.1">
    <property type="nucleotide sequence ID" value="NZ_BAAALK010000008.1"/>
</dbReference>
<protein>
    <recommendedName>
        <fullName evidence="1">Abortive phage infection protein C-terminal domain-containing protein</fullName>
    </recommendedName>
</protein>
<feature type="domain" description="Abortive phage infection protein C-terminal" evidence="1">
    <location>
        <begin position="215"/>
        <end position="371"/>
    </location>
</feature>